<sequence>MILNISNYTALIKSAACCSEVHAAESVAYFNRAMVKLQEIWEEIGIPEEQRIQRTNDVHKHIKGLLDLMIAEEAELKKRLTESIEVCRKELSSLCAELQLPPFEVLEDGCTMLQLEKNSRTRLEVMKEHKKQRMEELRGLISKDQELCEIMCTTPFFINHSSVPSLDQLETYKAYLNDLTKEKERRRDEFVSIKKEIVVCMDDLEQIPETSFETDVICEDEDAFCLSNDNIAALKLLLGQLEERKAKNELLCSGYRRQIQELWERLQIPQEERDAFSEHMLKSKKKNIEALQAEVQRLEVLKKQSLKSFTENIRTEIASLWKSCFYSQEQQEAFAPYYDDSFTEDLLNLHEAEVGELKRYYDDHKELFEGVMKWHDNWNLYLELDKKANDPSRFNNRGGNLLKEEKQRTDLQKSLPKLERSLKVQIDVWEQEHGRDFLVNGQKFLDYVQQQWIQHHEEKEREKLERQLKKTKQTQEDMLYGTSVRTPSKRRLGGPTTPGKVKKVGFICLTYCTNINQVSNMTGNLISSSVYVYVVHRYLHHFHSKHLRIPGQGRTPRTLDRNKENISHLNRNTPIGTPRSQDTQDHTFTFNSIAGSYSEFAVNGVLPMSSP</sequence>
<feature type="coiled-coil region" evidence="1">
    <location>
        <begin position="169"/>
        <end position="196"/>
    </location>
</feature>
<dbReference type="Gene3D" id="1.20.58.1520">
    <property type="match status" value="1"/>
</dbReference>
<protein>
    <submittedName>
        <fullName evidence="2">Protein regulator of cytokinesis 1a</fullName>
    </submittedName>
</protein>
<organism evidence="2 3">
    <name type="scientific">Oryzias sinensis</name>
    <name type="common">Chinese medaka</name>
    <dbReference type="NCBI Taxonomy" id="183150"/>
    <lineage>
        <taxon>Eukaryota</taxon>
        <taxon>Metazoa</taxon>
        <taxon>Chordata</taxon>
        <taxon>Craniata</taxon>
        <taxon>Vertebrata</taxon>
        <taxon>Euteleostomi</taxon>
        <taxon>Actinopterygii</taxon>
        <taxon>Neopterygii</taxon>
        <taxon>Teleostei</taxon>
        <taxon>Neoteleostei</taxon>
        <taxon>Acanthomorphata</taxon>
        <taxon>Ovalentaria</taxon>
        <taxon>Atherinomorphae</taxon>
        <taxon>Beloniformes</taxon>
        <taxon>Adrianichthyidae</taxon>
        <taxon>Oryziinae</taxon>
        <taxon>Oryzias</taxon>
    </lineage>
</organism>
<name>A0A8C7YKA2_9TELE</name>
<dbReference type="AlphaFoldDB" id="A0A8C7YKA2"/>
<dbReference type="Proteomes" id="UP000694383">
    <property type="component" value="Unplaced"/>
</dbReference>
<dbReference type="Ensembl" id="ENSOSIT00000029600.1">
    <property type="protein sequence ID" value="ENSOSIP00000028078.1"/>
    <property type="gene ID" value="ENSOSIG00000014465.1"/>
</dbReference>
<keyword evidence="1" id="KW-0175">Coiled coil</keyword>
<reference evidence="2" key="1">
    <citation type="submission" date="2025-08" db="UniProtKB">
        <authorList>
            <consortium name="Ensembl"/>
        </authorList>
    </citation>
    <scope>IDENTIFICATION</scope>
</reference>
<dbReference type="GO" id="GO:0005737">
    <property type="term" value="C:cytoplasm"/>
    <property type="evidence" value="ECO:0007669"/>
    <property type="project" value="TreeGrafter"/>
</dbReference>
<dbReference type="InterPro" id="IPR007145">
    <property type="entry name" value="MAP65_Ase1_PRC1"/>
</dbReference>
<accession>A0A8C7YKA2</accession>
<dbReference type="PANTHER" id="PTHR19321">
    <property type="entry name" value="PROTEIN REGULATOR OF CYTOKINESIS 1 PRC1-RELATED"/>
    <property type="match status" value="1"/>
</dbReference>
<feature type="coiled-coil region" evidence="1">
    <location>
        <begin position="281"/>
        <end position="308"/>
    </location>
</feature>
<dbReference type="GO" id="GO:0051256">
    <property type="term" value="P:mitotic spindle midzone assembly"/>
    <property type="evidence" value="ECO:0007669"/>
    <property type="project" value="TreeGrafter"/>
</dbReference>
<evidence type="ECO:0000256" key="1">
    <source>
        <dbReference type="SAM" id="Coils"/>
    </source>
</evidence>
<dbReference type="GeneTree" id="ENSGT00390000009453"/>
<keyword evidence="3" id="KW-1185">Reference proteome</keyword>
<dbReference type="PANTHER" id="PTHR19321:SF1">
    <property type="entry name" value="PROTEIN REGULATOR OF CYTOKINESIS 1"/>
    <property type="match status" value="1"/>
</dbReference>
<proteinExistence type="predicted"/>
<dbReference type="GO" id="GO:1990023">
    <property type="term" value="C:mitotic spindle midzone"/>
    <property type="evidence" value="ECO:0007669"/>
    <property type="project" value="TreeGrafter"/>
</dbReference>
<dbReference type="GO" id="GO:0008017">
    <property type="term" value="F:microtubule binding"/>
    <property type="evidence" value="ECO:0007669"/>
    <property type="project" value="InterPro"/>
</dbReference>
<reference evidence="2" key="2">
    <citation type="submission" date="2025-09" db="UniProtKB">
        <authorList>
            <consortium name="Ensembl"/>
        </authorList>
    </citation>
    <scope>IDENTIFICATION</scope>
</reference>
<evidence type="ECO:0000313" key="2">
    <source>
        <dbReference type="Ensembl" id="ENSOSIP00000028078.1"/>
    </source>
</evidence>
<evidence type="ECO:0000313" key="3">
    <source>
        <dbReference type="Proteomes" id="UP000694383"/>
    </source>
</evidence>
<dbReference type="Pfam" id="PF03999">
    <property type="entry name" value="MAP65_ASE1"/>
    <property type="match status" value="1"/>
</dbReference>